<sequence>MTQQTLKEKTAKGLFWGALNSGAMQILNAVIGVCLSRILSTSDYGLVGMLAIFTAVAAALQESGFTSALANLEKATDNDYNAVFWFSTLVSWCSYIVLFLCAPLIADFFHHAELIDLSRFIFATLLFSAIGTAPTAYLFKNLMVKETAILRTLSLLVSGAVGIILALKGYAYWSLAWQQMLYIALTSLGRFLLVPWRPSLRVDFTPIRKMFSFSYKILITTVVNTVSQNFLTVIFGRLYPANAVGNFTQAFKWDNMASTLVSGTTAQVAQPILVEVNNDRERQVAVFRKMLRFTAFLAFPAMFGLAMVAHEFIIVLVSEKWMDSILLLQILCVSGAFLPFYTLYQNLMISRGKSDIYMWCTIALIVLQIGLMAGCYAKGIVFMVSVYTAVNILWLFVWQYFANREIGVRLFDVMLDICPYLLITLAVMVATYFLTMPVSNLVVLLLMRIVVAGLLYLLVMKLTGSRMLDECIGYFRRNKG</sequence>
<evidence type="ECO:0000313" key="8">
    <source>
        <dbReference type="EMBL" id="KXA39468.1"/>
    </source>
</evidence>
<comment type="similarity">
    <text evidence="2">Belongs to the polysaccharide synthase family.</text>
</comment>
<feature type="transmembrane region" description="Helical" evidence="7">
    <location>
        <begin position="380"/>
        <end position="401"/>
    </location>
</feature>
<keyword evidence="3" id="KW-1003">Cell membrane</keyword>
<dbReference type="GO" id="GO:0005886">
    <property type="term" value="C:plasma membrane"/>
    <property type="evidence" value="ECO:0007669"/>
    <property type="project" value="UniProtKB-SubCell"/>
</dbReference>
<comment type="caution">
    <text evidence="8">The sequence shown here is derived from an EMBL/GenBank/DDBJ whole genome shotgun (WGS) entry which is preliminary data.</text>
</comment>
<dbReference type="PANTHER" id="PTHR30250:SF10">
    <property type="entry name" value="LIPOPOLYSACCHARIDE BIOSYNTHESIS PROTEIN WZXC"/>
    <property type="match status" value="1"/>
</dbReference>
<feature type="transmembrane region" description="Helical" evidence="7">
    <location>
        <begin position="324"/>
        <end position="344"/>
    </location>
</feature>
<feature type="transmembrane region" description="Helical" evidence="7">
    <location>
        <begin position="356"/>
        <end position="374"/>
    </location>
</feature>
<proteinExistence type="inferred from homology"/>
<keyword evidence="6 7" id="KW-0472">Membrane</keyword>
<name>A0A133Q993_9BACT</name>
<accession>A0A133Q993</accession>
<dbReference type="InterPro" id="IPR050833">
    <property type="entry name" value="Poly_Biosynth_Transport"/>
</dbReference>
<feature type="transmembrane region" description="Helical" evidence="7">
    <location>
        <begin position="441"/>
        <end position="459"/>
    </location>
</feature>
<feature type="transmembrane region" description="Helical" evidence="7">
    <location>
        <begin position="148"/>
        <end position="173"/>
    </location>
</feature>
<evidence type="ECO:0000313" key="9">
    <source>
        <dbReference type="Proteomes" id="UP000070533"/>
    </source>
</evidence>
<feature type="transmembrane region" description="Helical" evidence="7">
    <location>
        <begin position="217"/>
        <end position="236"/>
    </location>
</feature>
<feature type="transmembrane region" description="Helical" evidence="7">
    <location>
        <begin position="14"/>
        <end position="38"/>
    </location>
</feature>
<feature type="transmembrane region" description="Helical" evidence="7">
    <location>
        <begin position="295"/>
        <end position="318"/>
    </location>
</feature>
<dbReference type="OrthoDB" id="9770347at2"/>
<dbReference type="STRING" id="28128.HMPREF3226_01303"/>
<keyword evidence="5 7" id="KW-1133">Transmembrane helix</keyword>
<keyword evidence="9" id="KW-1185">Reference proteome</keyword>
<dbReference type="EMBL" id="LRQG01000092">
    <property type="protein sequence ID" value="KXA39468.1"/>
    <property type="molecule type" value="Genomic_DNA"/>
</dbReference>
<dbReference type="RefSeq" id="WP_060940645.1">
    <property type="nucleotide sequence ID" value="NZ_KQ957245.1"/>
</dbReference>
<dbReference type="PANTHER" id="PTHR30250">
    <property type="entry name" value="PST FAMILY PREDICTED COLANIC ACID TRANSPORTER"/>
    <property type="match status" value="1"/>
</dbReference>
<evidence type="ECO:0000256" key="5">
    <source>
        <dbReference type="ARBA" id="ARBA00022989"/>
    </source>
</evidence>
<dbReference type="AlphaFoldDB" id="A0A133Q993"/>
<comment type="subcellular location">
    <subcellularLocation>
        <location evidence="1">Cell membrane</location>
        <topology evidence="1">Multi-pass membrane protein</topology>
    </subcellularLocation>
</comment>
<reference evidence="9" key="1">
    <citation type="submission" date="2016-01" db="EMBL/GenBank/DDBJ databases">
        <authorList>
            <person name="Mitreva M."/>
            <person name="Pepin K.H."/>
            <person name="Mihindukulasuriya K.A."/>
            <person name="Fulton R."/>
            <person name="Fronick C."/>
            <person name="O'Laughlin M."/>
            <person name="Miner T."/>
            <person name="Herter B."/>
            <person name="Rosa B.A."/>
            <person name="Cordes M."/>
            <person name="Tomlinson C."/>
            <person name="Wollam A."/>
            <person name="Palsikar V.B."/>
            <person name="Mardis E.R."/>
            <person name="Wilson R.K."/>
        </authorList>
    </citation>
    <scope>NUCLEOTIDE SEQUENCE [LARGE SCALE GENOMIC DNA]</scope>
    <source>
        <strain evidence="9">MJR7716</strain>
    </source>
</reference>
<evidence type="ECO:0000256" key="3">
    <source>
        <dbReference type="ARBA" id="ARBA00022475"/>
    </source>
</evidence>
<gene>
    <name evidence="8" type="ORF">HMPREF3226_01303</name>
</gene>
<dbReference type="CDD" id="cd13127">
    <property type="entry name" value="MATE_tuaB_like"/>
    <property type="match status" value="1"/>
</dbReference>
<evidence type="ECO:0000256" key="1">
    <source>
        <dbReference type="ARBA" id="ARBA00004651"/>
    </source>
</evidence>
<protein>
    <submittedName>
        <fullName evidence="8">Polysaccharide biosynthesis protein</fullName>
    </submittedName>
</protein>
<dbReference type="Pfam" id="PF13440">
    <property type="entry name" value="Polysacc_synt_3"/>
    <property type="match status" value="1"/>
</dbReference>
<dbReference type="eggNOG" id="COG2244">
    <property type="taxonomic scope" value="Bacteria"/>
</dbReference>
<feature type="transmembrane region" description="Helical" evidence="7">
    <location>
        <begin position="117"/>
        <end position="139"/>
    </location>
</feature>
<dbReference type="PATRIC" id="fig|28128.5.peg.1327"/>
<organism evidence="8 9">
    <name type="scientific">Prevotella corporis</name>
    <dbReference type="NCBI Taxonomy" id="28128"/>
    <lineage>
        <taxon>Bacteria</taxon>
        <taxon>Pseudomonadati</taxon>
        <taxon>Bacteroidota</taxon>
        <taxon>Bacteroidia</taxon>
        <taxon>Bacteroidales</taxon>
        <taxon>Prevotellaceae</taxon>
        <taxon>Prevotella</taxon>
    </lineage>
</organism>
<keyword evidence="4 7" id="KW-0812">Transmembrane</keyword>
<feature type="transmembrane region" description="Helical" evidence="7">
    <location>
        <begin position="44"/>
        <end position="61"/>
    </location>
</feature>
<evidence type="ECO:0000256" key="6">
    <source>
        <dbReference type="ARBA" id="ARBA00023136"/>
    </source>
</evidence>
<feature type="transmembrane region" description="Helical" evidence="7">
    <location>
        <begin position="413"/>
        <end position="435"/>
    </location>
</feature>
<evidence type="ECO:0000256" key="4">
    <source>
        <dbReference type="ARBA" id="ARBA00022692"/>
    </source>
</evidence>
<evidence type="ECO:0000256" key="2">
    <source>
        <dbReference type="ARBA" id="ARBA00007430"/>
    </source>
</evidence>
<dbReference type="Proteomes" id="UP000070533">
    <property type="component" value="Unassembled WGS sequence"/>
</dbReference>
<feature type="transmembrane region" description="Helical" evidence="7">
    <location>
        <begin position="82"/>
        <end position="105"/>
    </location>
</feature>
<evidence type="ECO:0000256" key="7">
    <source>
        <dbReference type="SAM" id="Phobius"/>
    </source>
</evidence>